<evidence type="ECO:0000259" key="3">
    <source>
        <dbReference type="Pfam" id="PF00148"/>
    </source>
</evidence>
<dbReference type="SUPFAM" id="SSF53807">
    <property type="entry name" value="Helical backbone' metal receptor"/>
    <property type="match status" value="1"/>
</dbReference>
<keyword evidence="2" id="KW-0472">Membrane</keyword>
<evidence type="ECO:0000256" key="1">
    <source>
        <dbReference type="SAM" id="Coils"/>
    </source>
</evidence>
<keyword evidence="2" id="KW-1133">Transmembrane helix</keyword>
<organism evidence="4">
    <name type="scientific">uncultured Sporomusa sp</name>
    <dbReference type="NCBI Taxonomy" id="307249"/>
    <lineage>
        <taxon>Bacteria</taxon>
        <taxon>Bacillati</taxon>
        <taxon>Bacillota</taxon>
        <taxon>Negativicutes</taxon>
        <taxon>Selenomonadales</taxon>
        <taxon>Sporomusaceae</taxon>
        <taxon>Sporomusa</taxon>
        <taxon>environmental samples</taxon>
    </lineage>
</organism>
<evidence type="ECO:0000313" key="4">
    <source>
        <dbReference type="EMBL" id="SCM81540.1"/>
    </source>
</evidence>
<dbReference type="Pfam" id="PF00148">
    <property type="entry name" value="Oxidored_nitro"/>
    <property type="match status" value="1"/>
</dbReference>
<dbReference type="PANTHER" id="PTHR42956">
    <property type="entry name" value="NITROGENASE IRON-MOLYBDENUM COFACTOR BIOSYNTHESIS PROTEIN NIFE"/>
    <property type="match status" value="1"/>
</dbReference>
<dbReference type="InterPro" id="IPR000510">
    <property type="entry name" value="Nase/OxRdtase_comp1"/>
</dbReference>
<proteinExistence type="predicted"/>
<dbReference type="AlphaFoldDB" id="A0A212LVP2"/>
<accession>A0A212LVP2</accession>
<protein>
    <submittedName>
        <fullName evidence="4">Nitrogenase molybdenum-iron protein, alpha and beta subunit</fullName>
    </submittedName>
</protein>
<dbReference type="Gene3D" id="3.40.50.12380">
    <property type="entry name" value="Nitrogenase MoFe cofactor biosynthesis protein NifE, C-terminal"/>
    <property type="match status" value="1"/>
</dbReference>
<feature type="transmembrane region" description="Helical" evidence="2">
    <location>
        <begin position="399"/>
        <end position="420"/>
    </location>
</feature>
<reference evidence="4" key="1">
    <citation type="submission" date="2016-08" db="EMBL/GenBank/DDBJ databases">
        <authorList>
            <person name="Seilhamer J.J."/>
        </authorList>
    </citation>
    <scope>NUCLEOTIDE SEQUENCE</scope>
    <source>
        <strain evidence="4">86</strain>
    </source>
</reference>
<dbReference type="Gene3D" id="3.40.50.1980">
    <property type="entry name" value="Nitrogenase molybdenum iron protein domain"/>
    <property type="match status" value="1"/>
</dbReference>
<dbReference type="GO" id="GO:0016491">
    <property type="term" value="F:oxidoreductase activity"/>
    <property type="evidence" value="ECO:0007669"/>
    <property type="project" value="InterPro"/>
</dbReference>
<dbReference type="InterPro" id="IPR049939">
    <property type="entry name" value="NifE-like"/>
</dbReference>
<sequence>MTMVMNKRAKTARKRGYSCAMPGVWRAVSHNEGALVIYHSPKACGHIGREMDLGMHFRSLAKRQFMPEQYSAPLIISGLTEEHSIFGGAGLLRECIEYAAERYKPAYILIANSCVAGVIGDDTAAVAGEAEAALGIPVMSVPCYGYLDGDYYAGFYHAGKTLAERFMIAQPKVVNTVTLLGDRGGPNGMDVQEIKRLLGYFSLKVYCHFPAYASLEDIRRVPFTALTVPLSGTRQSNPWMCKLGQELEEMLGVPAFDGDYPAGWQATVLWLTNLGRFLNRQQQAEAAIKQEAERLNRHIAEYSSQLQDKRIVLYLGRPLLYFDPAWVLELFSLYKLNLAGIVVLDDVLSKDQQLDLYQELKQQTGIPCFSQAEGKGIVETADIVVTTHELTVAARKKQLFLPLLPLAGVGGVTALMTKLVRLAQRHDRRGGIMYV</sequence>
<dbReference type="PANTHER" id="PTHR42956:SF1">
    <property type="entry name" value="NITROGENASE IRON-MOLYBDENUM COFACTOR BIOSYNTHESIS PROTEIN NIFE"/>
    <property type="match status" value="1"/>
</dbReference>
<dbReference type="EMBL" id="FMJE01000004">
    <property type="protein sequence ID" value="SCM81540.1"/>
    <property type="molecule type" value="Genomic_DNA"/>
</dbReference>
<keyword evidence="2" id="KW-0812">Transmembrane</keyword>
<gene>
    <name evidence="4" type="ORF">KL86SPO_40024</name>
</gene>
<feature type="domain" description="Nitrogenase/oxidoreductase component 1" evidence="3">
    <location>
        <begin position="19"/>
        <end position="317"/>
    </location>
</feature>
<evidence type="ECO:0000256" key="2">
    <source>
        <dbReference type="SAM" id="Phobius"/>
    </source>
</evidence>
<keyword evidence="1" id="KW-0175">Coiled coil</keyword>
<feature type="coiled-coil region" evidence="1">
    <location>
        <begin position="278"/>
        <end position="305"/>
    </location>
</feature>
<name>A0A212LVP2_9FIRM</name>